<dbReference type="Pfam" id="PF00069">
    <property type="entry name" value="Pkinase"/>
    <property type="match status" value="1"/>
</dbReference>
<dbReference type="SMART" id="SM00220">
    <property type="entry name" value="S_TKc"/>
    <property type="match status" value="1"/>
</dbReference>
<dbReference type="PROSITE" id="PS50011">
    <property type="entry name" value="PROTEIN_KINASE_DOM"/>
    <property type="match status" value="2"/>
</dbReference>
<evidence type="ECO:0000313" key="9">
    <source>
        <dbReference type="Proteomes" id="UP001551210"/>
    </source>
</evidence>
<dbReference type="PROSITE" id="PS00107">
    <property type="entry name" value="PROTEIN_KINASE_ATP"/>
    <property type="match status" value="1"/>
</dbReference>
<evidence type="ECO:0000259" key="7">
    <source>
        <dbReference type="PROSITE" id="PS50011"/>
    </source>
</evidence>
<dbReference type="PANTHER" id="PTHR43289:SF34">
    <property type="entry name" value="SERINE_THREONINE-PROTEIN KINASE YBDM-RELATED"/>
    <property type="match status" value="1"/>
</dbReference>
<proteinExistence type="predicted"/>
<comment type="caution">
    <text evidence="8">The sequence shown here is derived from an EMBL/GenBank/DDBJ whole genome shotgun (WGS) entry which is preliminary data.</text>
</comment>
<feature type="region of interest" description="Disordered" evidence="6">
    <location>
        <begin position="278"/>
        <end position="308"/>
    </location>
</feature>
<feature type="compositionally biased region" description="Pro residues" evidence="6">
    <location>
        <begin position="281"/>
        <end position="294"/>
    </location>
</feature>
<reference evidence="8 9" key="1">
    <citation type="submission" date="2024-06" db="EMBL/GenBank/DDBJ databases">
        <title>The Natural Products Discovery Center: Release of the First 8490 Sequenced Strains for Exploring Actinobacteria Biosynthetic Diversity.</title>
        <authorList>
            <person name="Kalkreuter E."/>
            <person name="Kautsar S.A."/>
            <person name="Yang D."/>
            <person name="Bader C.D."/>
            <person name="Teijaro C.N."/>
            <person name="Fluegel L."/>
            <person name="Davis C.M."/>
            <person name="Simpson J.R."/>
            <person name="Lauterbach L."/>
            <person name="Steele A.D."/>
            <person name="Gui C."/>
            <person name="Meng S."/>
            <person name="Li G."/>
            <person name="Viehrig K."/>
            <person name="Ye F."/>
            <person name="Su P."/>
            <person name="Kiefer A.F."/>
            <person name="Nichols A."/>
            <person name="Cepeda A.J."/>
            <person name="Yan W."/>
            <person name="Fan B."/>
            <person name="Jiang Y."/>
            <person name="Adhikari A."/>
            <person name="Zheng C.-J."/>
            <person name="Schuster L."/>
            <person name="Cowan T.M."/>
            <person name="Smanski M.J."/>
            <person name="Chevrette M.G."/>
            <person name="De Carvalho L.P.S."/>
            <person name="Shen B."/>
        </authorList>
    </citation>
    <scope>NUCLEOTIDE SEQUENCE [LARGE SCALE GENOMIC DNA]</scope>
    <source>
        <strain evidence="8 9">NPDC045705</strain>
    </source>
</reference>
<dbReference type="RefSeq" id="WP_359217648.1">
    <property type="nucleotide sequence ID" value="NZ_JBEZAM010000135.1"/>
</dbReference>
<dbReference type="CDD" id="cd14014">
    <property type="entry name" value="STKc_PknB_like"/>
    <property type="match status" value="1"/>
</dbReference>
<dbReference type="PROSITE" id="PS00108">
    <property type="entry name" value="PROTEIN_KINASE_ST"/>
    <property type="match status" value="1"/>
</dbReference>
<sequence length="488" mass="51001">MGRVLLGVSPDGRLVPVKQVHADLAEDDGFRARFRGEVAASRRVCGAYTAPVLDADADAPVPWLASGFVPGPSLTRALETVRVLPVPSVRHLAAGLAQALDDIHRAGLVHRDLKPSNVLLAEDGLRVIDFGIARATEGQTALTHTGAMLGPPPFMSPEQVHGQPLTPASDVFSLGATLFTACTGLPPFHADSVPWTLYKVAHAEPDLSALPPELREFAPCLAKRVEDRPTPGELLTLIGPVAPTTRPWPEEVHRITTAQRTEIDALLSLAVHAERTVPVPQASPPPPGFGPPAPCLAVPGQLEKPGPARRGRTARLAAGGVLVAAAATVLLMPRGEEEPNAKPIASGTASAPERKPEPATTWSVPTPGSTPLSKVTDKYSARTRPRAGRAGPRSGTPRACEVEQHGQGGALARSSPSVFCLVLGRSSEHGLSAVGGQGSRGNRDVMLQDGDPRSIGAYTLEGRLGAGGMGVVYRARSLSGRLLAIKVI</sequence>
<evidence type="ECO:0000256" key="4">
    <source>
        <dbReference type="ARBA" id="ARBA00022840"/>
    </source>
</evidence>
<evidence type="ECO:0000256" key="3">
    <source>
        <dbReference type="ARBA" id="ARBA00022777"/>
    </source>
</evidence>
<dbReference type="InterPro" id="IPR011009">
    <property type="entry name" value="Kinase-like_dom_sf"/>
</dbReference>
<dbReference type="GO" id="GO:0016301">
    <property type="term" value="F:kinase activity"/>
    <property type="evidence" value="ECO:0007669"/>
    <property type="project" value="UniProtKB-KW"/>
</dbReference>
<feature type="binding site" evidence="5">
    <location>
        <position position="486"/>
    </location>
    <ligand>
        <name>ATP</name>
        <dbReference type="ChEBI" id="CHEBI:30616"/>
    </ligand>
</feature>
<evidence type="ECO:0000256" key="5">
    <source>
        <dbReference type="PROSITE-ProRule" id="PRU10141"/>
    </source>
</evidence>
<evidence type="ECO:0000256" key="6">
    <source>
        <dbReference type="SAM" id="MobiDB-lite"/>
    </source>
</evidence>
<feature type="region of interest" description="Disordered" evidence="6">
    <location>
        <begin position="334"/>
        <end position="400"/>
    </location>
</feature>
<feature type="non-terminal residue" evidence="8">
    <location>
        <position position="488"/>
    </location>
</feature>
<feature type="compositionally biased region" description="Low complexity" evidence="6">
    <location>
        <begin position="388"/>
        <end position="399"/>
    </location>
</feature>
<name>A0ABV3D7R9_STREX</name>
<organism evidence="8 9">
    <name type="scientific">Streptomyces exfoliatus</name>
    <name type="common">Streptomyces hydrogenans</name>
    <dbReference type="NCBI Taxonomy" id="1905"/>
    <lineage>
        <taxon>Bacteria</taxon>
        <taxon>Bacillati</taxon>
        <taxon>Actinomycetota</taxon>
        <taxon>Actinomycetes</taxon>
        <taxon>Kitasatosporales</taxon>
        <taxon>Streptomycetaceae</taxon>
        <taxon>Streptomyces</taxon>
    </lineage>
</organism>
<dbReference type="InterPro" id="IPR017441">
    <property type="entry name" value="Protein_kinase_ATP_BS"/>
</dbReference>
<protein>
    <submittedName>
        <fullName evidence="8">Protein kinase</fullName>
    </submittedName>
</protein>
<dbReference type="InterPro" id="IPR008271">
    <property type="entry name" value="Ser/Thr_kinase_AS"/>
</dbReference>
<dbReference type="SUPFAM" id="SSF56112">
    <property type="entry name" value="Protein kinase-like (PK-like)"/>
    <property type="match status" value="2"/>
</dbReference>
<evidence type="ECO:0000313" key="8">
    <source>
        <dbReference type="EMBL" id="MEU7298524.1"/>
    </source>
</evidence>
<feature type="domain" description="Protein kinase" evidence="7">
    <location>
        <begin position="1"/>
        <end position="249"/>
    </location>
</feature>
<dbReference type="Proteomes" id="UP001551210">
    <property type="component" value="Unassembled WGS sequence"/>
</dbReference>
<keyword evidence="9" id="KW-1185">Reference proteome</keyword>
<dbReference type="EMBL" id="JBEZAM010000135">
    <property type="protein sequence ID" value="MEU7298524.1"/>
    <property type="molecule type" value="Genomic_DNA"/>
</dbReference>
<evidence type="ECO:0000256" key="1">
    <source>
        <dbReference type="ARBA" id="ARBA00022679"/>
    </source>
</evidence>
<keyword evidence="1" id="KW-0808">Transferase</keyword>
<evidence type="ECO:0000256" key="2">
    <source>
        <dbReference type="ARBA" id="ARBA00022741"/>
    </source>
</evidence>
<accession>A0ABV3D7R9</accession>
<feature type="compositionally biased region" description="Polar residues" evidence="6">
    <location>
        <begin position="360"/>
        <end position="373"/>
    </location>
</feature>
<feature type="domain" description="Protein kinase" evidence="7">
    <location>
        <begin position="458"/>
        <end position="488"/>
    </location>
</feature>
<gene>
    <name evidence="8" type="ORF">AB0A76_35955</name>
</gene>
<keyword evidence="3 8" id="KW-0418">Kinase</keyword>
<keyword evidence="4 5" id="KW-0067">ATP-binding</keyword>
<dbReference type="Gene3D" id="3.30.200.20">
    <property type="entry name" value="Phosphorylase Kinase, domain 1"/>
    <property type="match status" value="1"/>
</dbReference>
<dbReference type="Gene3D" id="1.10.510.10">
    <property type="entry name" value="Transferase(Phosphotransferase) domain 1"/>
    <property type="match status" value="1"/>
</dbReference>
<dbReference type="PANTHER" id="PTHR43289">
    <property type="entry name" value="MITOGEN-ACTIVATED PROTEIN KINASE KINASE KINASE 20-RELATED"/>
    <property type="match status" value="1"/>
</dbReference>
<dbReference type="InterPro" id="IPR000719">
    <property type="entry name" value="Prot_kinase_dom"/>
</dbReference>
<keyword evidence="2 5" id="KW-0547">Nucleotide-binding</keyword>